<evidence type="ECO:0000256" key="1">
    <source>
        <dbReference type="ARBA" id="ARBA00008812"/>
    </source>
</evidence>
<dbReference type="SMART" id="SM00867">
    <property type="entry name" value="YceI"/>
    <property type="match status" value="1"/>
</dbReference>
<dbReference type="PANTHER" id="PTHR34406:SF1">
    <property type="entry name" value="PROTEIN YCEI"/>
    <property type="match status" value="1"/>
</dbReference>
<evidence type="ECO:0000259" key="2">
    <source>
        <dbReference type="SMART" id="SM00867"/>
    </source>
</evidence>
<gene>
    <name evidence="3" type="ORF">Mco01_29040</name>
</gene>
<dbReference type="SUPFAM" id="SSF101874">
    <property type="entry name" value="YceI-like"/>
    <property type="match status" value="1"/>
</dbReference>
<dbReference type="PANTHER" id="PTHR34406">
    <property type="entry name" value="PROTEIN YCEI"/>
    <property type="match status" value="1"/>
</dbReference>
<dbReference type="Pfam" id="PF04264">
    <property type="entry name" value="YceI"/>
    <property type="match status" value="1"/>
</dbReference>
<dbReference type="Proteomes" id="UP000603904">
    <property type="component" value="Unassembled WGS sequence"/>
</dbReference>
<reference evidence="3 4" key="1">
    <citation type="submission" date="2021-01" db="EMBL/GenBank/DDBJ databases">
        <title>Whole genome shotgun sequence of Microbispora corallina NBRC 16416.</title>
        <authorList>
            <person name="Komaki H."/>
            <person name="Tamura T."/>
        </authorList>
    </citation>
    <scope>NUCLEOTIDE SEQUENCE [LARGE SCALE GENOMIC DNA]</scope>
    <source>
        <strain evidence="3 4">NBRC 16416</strain>
    </source>
</reference>
<keyword evidence="4" id="KW-1185">Reference proteome</keyword>
<comment type="similarity">
    <text evidence="1">Belongs to the UPF0312 family.</text>
</comment>
<protein>
    <recommendedName>
        <fullName evidence="2">Lipid/polyisoprenoid-binding YceI-like domain-containing protein</fullName>
    </recommendedName>
</protein>
<dbReference type="InterPro" id="IPR007372">
    <property type="entry name" value="Lipid/polyisoprenoid-bd_YceI"/>
</dbReference>
<dbReference type="InterPro" id="IPR036761">
    <property type="entry name" value="TTHA0802/YceI-like_sf"/>
</dbReference>
<dbReference type="RefSeq" id="WP_204057389.1">
    <property type="nucleotide sequence ID" value="NZ_BAAAGP010000011.1"/>
</dbReference>
<feature type="domain" description="Lipid/polyisoprenoid-binding YceI-like" evidence="2">
    <location>
        <begin position="16"/>
        <end position="181"/>
    </location>
</feature>
<accession>A0ABQ4FYJ6</accession>
<proteinExistence type="inferred from homology"/>
<comment type="caution">
    <text evidence="3">The sequence shown here is derived from an EMBL/GenBank/DDBJ whole genome shotgun (WGS) entry which is preliminary data.</text>
</comment>
<evidence type="ECO:0000313" key="4">
    <source>
        <dbReference type="Proteomes" id="UP000603904"/>
    </source>
</evidence>
<dbReference type="EMBL" id="BOOC01000011">
    <property type="protein sequence ID" value="GIH39904.1"/>
    <property type="molecule type" value="Genomic_DNA"/>
</dbReference>
<organism evidence="3 4">
    <name type="scientific">Microbispora corallina</name>
    <dbReference type="NCBI Taxonomy" id="83302"/>
    <lineage>
        <taxon>Bacteria</taxon>
        <taxon>Bacillati</taxon>
        <taxon>Actinomycetota</taxon>
        <taxon>Actinomycetes</taxon>
        <taxon>Streptosporangiales</taxon>
        <taxon>Streptosporangiaceae</taxon>
        <taxon>Microbispora</taxon>
    </lineage>
</organism>
<name>A0ABQ4FYJ6_9ACTN</name>
<sequence>MGVAAGAYALGPETGRLLVTTARSGFGAKAGHDLLIEVTRWSGEAVVDPADPAASSVRVEAEAGSFEVREGTGGVKPLTAGDRAEIERTVRDRILRAGRHPLITFRSTRVEGGPGAFRVEGDLTIMDVTRPVTVTGSLAGDRAVASATVVQSEWGITPYSAFFGALRLRDEVGVRAEVVLTARR</sequence>
<dbReference type="Gene3D" id="2.40.128.110">
    <property type="entry name" value="Lipid/polyisoprenoid-binding, YceI-like"/>
    <property type="match status" value="1"/>
</dbReference>
<evidence type="ECO:0000313" key="3">
    <source>
        <dbReference type="EMBL" id="GIH39904.1"/>
    </source>
</evidence>